<dbReference type="Gene3D" id="1.50.10.150">
    <property type="entry name" value="Voltage-dependent anion channel"/>
    <property type="match status" value="1"/>
</dbReference>
<feature type="transmembrane region" description="Helical" evidence="8">
    <location>
        <begin position="188"/>
        <end position="209"/>
    </location>
</feature>
<feature type="transmembrane region" description="Helical" evidence="8">
    <location>
        <begin position="221"/>
        <end position="243"/>
    </location>
</feature>
<reference evidence="9 10" key="1">
    <citation type="journal article" date="2015" name="Genome Biol. Evol.">
        <title>Phylogenomic analyses indicate that early fungi evolved digesting cell walls of algal ancestors of land plants.</title>
        <authorList>
            <person name="Chang Y."/>
            <person name="Wang S."/>
            <person name="Sekimoto S."/>
            <person name="Aerts A.L."/>
            <person name="Choi C."/>
            <person name="Clum A."/>
            <person name="LaButti K.M."/>
            <person name="Lindquist E.A."/>
            <person name="Yee Ngan C."/>
            <person name="Ohm R.A."/>
            <person name="Salamov A.A."/>
            <person name="Grigoriev I.V."/>
            <person name="Spatafora J.W."/>
            <person name="Berbee M.L."/>
        </authorList>
    </citation>
    <scope>NUCLEOTIDE SEQUENCE [LARGE SCALE GENOMIC DNA]</scope>
    <source>
        <strain evidence="9 10">NRRL 1564</strain>
    </source>
</reference>
<keyword evidence="5 8" id="KW-0812">Transmembrane</keyword>
<evidence type="ECO:0000256" key="4">
    <source>
        <dbReference type="ARBA" id="ARBA00022475"/>
    </source>
</evidence>
<proteinExistence type="inferred from homology"/>
<evidence type="ECO:0000256" key="7">
    <source>
        <dbReference type="ARBA" id="ARBA00023136"/>
    </source>
</evidence>
<evidence type="ECO:0000256" key="2">
    <source>
        <dbReference type="ARBA" id="ARBA00008566"/>
    </source>
</evidence>
<comment type="similarity">
    <text evidence="2">Belongs to the tellurite-resistance/dicarboxylate transporter (TDT) family.</text>
</comment>
<name>A0A2G5BBU0_COERN</name>
<dbReference type="GO" id="GO:0005886">
    <property type="term" value="C:plasma membrane"/>
    <property type="evidence" value="ECO:0007669"/>
    <property type="project" value="UniProtKB-SubCell"/>
</dbReference>
<dbReference type="InterPro" id="IPR038665">
    <property type="entry name" value="Voltage-dep_anion_channel_sf"/>
</dbReference>
<feature type="transmembrane region" description="Helical" evidence="8">
    <location>
        <begin position="78"/>
        <end position="102"/>
    </location>
</feature>
<gene>
    <name evidence="9" type="ORF">COEREDRAFT_81151</name>
</gene>
<evidence type="ECO:0000313" key="9">
    <source>
        <dbReference type="EMBL" id="PIA16476.1"/>
    </source>
</evidence>
<dbReference type="EMBL" id="KZ303499">
    <property type="protein sequence ID" value="PIA16476.1"/>
    <property type="molecule type" value="Genomic_DNA"/>
</dbReference>
<dbReference type="PANTHER" id="PTHR31686">
    <property type="match status" value="1"/>
</dbReference>
<evidence type="ECO:0000313" key="10">
    <source>
        <dbReference type="Proteomes" id="UP000242474"/>
    </source>
</evidence>
<evidence type="ECO:0008006" key="11">
    <source>
        <dbReference type="Google" id="ProtNLM"/>
    </source>
</evidence>
<feature type="transmembrane region" description="Helical" evidence="8">
    <location>
        <begin position="297"/>
        <end position="317"/>
    </location>
</feature>
<keyword evidence="4" id="KW-1003">Cell membrane</keyword>
<feature type="transmembrane region" description="Helical" evidence="8">
    <location>
        <begin position="329"/>
        <end position="350"/>
    </location>
</feature>
<feature type="transmembrane region" description="Helical" evidence="8">
    <location>
        <begin position="362"/>
        <end position="393"/>
    </location>
</feature>
<evidence type="ECO:0000256" key="6">
    <source>
        <dbReference type="ARBA" id="ARBA00022989"/>
    </source>
</evidence>
<dbReference type="GO" id="GO:0000319">
    <property type="term" value="F:sulfite transmembrane transporter activity"/>
    <property type="evidence" value="ECO:0007669"/>
    <property type="project" value="TreeGrafter"/>
</dbReference>
<dbReference type="AlphaFoldDB" id="A0A2G5BBU0"/>
<dbReference type="STRING" id="763665.A0A2G5BBU0"/>
<keyword evidence="3" id="KW-0813">Transport</keyword>
<protein>
    <recommendedName>
        <fullName evidence="11">C4-dicarboxylate transporter/malic acid transport protein</fullName>
    </recommendedName>
</protein>
<dbReference type="InterPro" id="IPR004695">
    <property type="entry name" value="SLAC1/Mae1/Ssu1/TehA"/>
</dbReference>
<comment type="subcellular location">
    <subcellularLocation>
        <location evidence="1">Cell membrane</location>
        <topology evidence="1">Multi-pass membrane protein</topology>
    </subcellularLocation>
</comment>
<dbReference type="OrthoDB" id="1099at2759"/>
<feature type="transmembrane region" description="Helical" evidence="8">
    <location>
        <begin position="123"/>
        <end position="141"/>
    </location>
</feature>
<sequence>MYPSLATDYSEVTLNVSRVSTRHTRLDVIKSHIQRPMQKLDTRRDAVRGFSPAWFTASMGTGMVCMLLYGFPYDWAPLRYISMGIALLNLLMFVIFLVLFVWRIVQYRDFHHILLHPQMSMSLGTIPMALCTIINSLVRILEPYEVSCMPMLVLVLWCIGVVFSVLSFLIIPFLVTSHQNHAFEKVNASLLLPVVPTVVAATAGAFVASVSNGSTATTVVLISYMLWAMGVGIAMMLVTFYLTRLIIYKLPPKETIASTFIPVGPLGQSSYGIQLLGIQAKRVLPDSLPQISYLGDVLHSMGFFLGILIWALAIWWLTHGIYAVIYTRFCGRVPFNLGWWALIFPTGTFASSSGELWTITGYSFFGVLTAIVTVGIVILWIVVIVNTICYAWTGELLKPINIKHLELHTDAEDSIESDKLTPELRV</sequence>
<evidence type="ECO:0000256" key="8">
    <source>
        <dbReference type="SAM" id="Phobius"/>
    </source>
</evidence>
<dbReference type="CDD" id="cd09318">
    <property type="entry name" value="TDT_SSU1"/>
    <property type="match status" value="1"/>
</dbReference>
<keyword evidence="6 8" id="KW-1133">Transmembrane helix</keyword>
<evidence type="ECO:0000256" key="3">
    <source>
        <dbReference type="ARBA" id="ARBA00022448"/>
    </source>
</evidence>
<evidence type="ECO:0000256" key="5">
    <source>
        <dbReference type="ARBA" id="ARBA00022692"/>
    </source>
</evidence>
<evidence type="ECO:0000256" key="1">
    <source>
        <dbReference type="ARBA" id="ARBA00004651"/>
    </source>
</evidence>
<organism evidence="9 10">
    <name type="scientific">Coemansia reversa (strain ATCC 12441 / NRRL 1564)</name>
    <dbReference type="NCBI Taxonomy" id="763665"/>
    <lineage>
        <taxon>Eukaryota</taxon>
        <taxon>Fungi</taxon>
        <taxon>Fungi incertae sedis</taxon>
        <taxon>Zoopagomycota</taxon>
        <taxon>Kickxellomycotina</taxon>
        <taxon>Kickxellomycetes</taxon>
        <taxon>Kickxellales</taxon>
        <taxon>Kickxellaceae</taxon>
        <taxon>Coemansia</taxon>
    </lineage>
</organism>
<feature type="transmembrane region" description="Helical" evidence="8">
    <location>
        <begin position="153"/>
        <end position="176"/>
    </location>
</feature>
<dbReference type="Pfam" id="PF03595">
    <property type="entry name" value="SLAC1"/>
    <property type="match status" value="1"/>
</dbReference>
<dbReference type="Proteomes" id="UP000242474">
    <property type="component" value="Unassembled WGS sequence"/>
</dbReference>
<keyword evidence="10" id="KW-1185">Reference proteome</keyword>
<dbReference type="InterPro" id="IPR051629">
    <property type="entry name" value="Sulfite_efflux_TDT"/>
</dbReference>
<feature type="transmembrane region" description="Helical" evidence="8">
    <location>
        <begin position="53"/>
        <end position="72"/>
    </location>
</feature>
<dbReference type="PANTHER" id="PTHR31686:SF3">
    <property type="entry name" value="ACID TRANSPORT PROTEIN, PUTATIVE (AFU_ORTHOLOGUE AFUA_4G09410)-RELATED"/>
    <property type="match status" value="1"/>
</dbReference>
<keyword evidence="7 8" id="KW-0472">Membrane</keyword>
<accession>A0A2G5BBU0</accession>